<evidence type="ECO:0000256" key="4">
    <source>
        <dbReference type="ARBA" id="ARBA00022692"/>
    </source>
</evidence>
<dbReference type="GO" id="GO:0005886">
    <property type="term" value="C:plasma membrane"/>
    <property type="evidence" value="ECO:0007669"/>
    <property type="project" value="UniProtKB-SubCell"/>
</dbReference>
<keyword evidence="3" id="KW-1003">Cell membrane</keyword>
<dbReference type="EMBL" id="QJVJ01000010">
    <property type="protein sequence ID" value="PYI52225.1"/>
    <property type="molecule type" value="Genomic_DNA"/>
</dbReference>
<sequence>MKPAFEDRIYSFVVHVLLLLLAFATFYPFWNSAVVSFNEGLDTSLGGVTFWPRQFSLENYRIVLNDARLLQGFVVSAARTVVGTVCTIGMTALFAYGMSRRELIGRGYYMTFCVVTMYFSGGLIPTYLLIRSLGLFDSFWVFIVPSLVSVWSMIIFRTFFREIPAGLEDAARIDGCGYWATFLRVVLPLSGPVIATLSLFTAIAHWNDWFVASIYINNQDLLPVQTLLKQSLDSNIASEQLGQLDSAAQSQVAKRQTYTTKSLTMATMMVITVPIILVYPFVQRYFVKGVLVGSLKE</sequence>
<keyword evidence="6 7" id="KW-0472">Membrane</keyword>
<evidence type="ECO:0000259" key="8">
    <source>
        <dbReference type="PROSITE" id="PS50928"/>
    </source>
</evidence>
<gene>
    <name evidence="9" type="ORF">DLM86_22410</name>
</gene>
<evidence type="ECO:0000256" key="1">
    <source>
        <dbReference type="ARBA" id="ARBA00004651"/>
    </source>
</evidence>
<feature type="transmembrane region" description="Helical" evidence="7">
    <location>
        <begin position="139"/>
        <end position="160"/>
    </location>
</feature>
<evidence type="ECO:0000256" key="6">
    <source>
        <dbReference type="ARBA" id="ARBA00023136"/>
    </source>
</evidence>
<keyword evidence="4 7" id="KW-0812">Transmembrane</keyword>
<feature type="transmembrane region" description="Helical" evidence="7">
    <location>
        <begin position="12"/>
        <end position="30"/>
    </location>
</feature>
<evidence type="ECO:0000256" key="7">
    <source>
        <dbReference type="RuleBase" id="RU363032"/>
    </source>
</evidence>
<keyword evidence="5 7" id="KW-1133">Transmembrane helix</keyword>
<keyword evidence="2 7" id="KW-0813">Transport</keyword>
<protein>
    <submittedName>
        <fullName evidence="9">ABC transporter permease</fullName>
    </submittedName>
</protein>
<organism evidence="9 10">
    <name type="scientific">Paenibacillus flagellatus</name>
    <dbReference type="NCBI Taxonomy" id="2211139"/>
    <lineage>
        <taxon>Bacteria</taxon>
        <taxon>Bacillati</taxon>
        <taxon>Bacillota</taxon>
        <taxon>Bacilli</taxon>
        <taxon>Bacillales</taxon>
        <taxon>Paenibacillaceae</taxon>
        <taxon>Paenibacillus</taxon>
    </lineage>
</organism>
<dbReference type="SUPFAM" id="SSF161098">
    <property type="entry name" value="MetI-like"/>
    <property type="match status" value="1"/>
</dbReference>
<feature type="transmembrane region" description="Helical" evidence="7">
    <location>
        <begin position="108"/>
        <end position="127"/>
    </location>
</feature>
<dbReference type="CDD" id="cd06261">
    <property type="entry name" value="TM_PBP2"/>
    <property type="match status" value="1"/>
</dbReference>
<dbReference type="OrthoDB" id="9810086at2"/>
<dbReference type="Pfam" id="PF00528">
    <property type="entry name" value="BPD_transp_1"/>
    <property type="match status" value="1"/>
</dbReference>
<evidence type="ECO:0000313" key="10">
    <source>
        <dbReference type="Proteomes" id="UP000247476"/>
    </source>
</evidence>
<feature type="domain" description="ABC transmembrane type-1" evidence="8">
    <location>
        <begin position="73"/>
        <end position="282"/>
    </location>
</feature>
<accession>A0A2V5JZ61</accession>
<dbReference type="InterPro" id="IPR035906">
    <property type="entry name" value="MetI-like_sf"/>
</dbReference>
<dbReference type="InterPro" id="IPR000515">
    <property type="entry name" value="MetI-like"/>
</dbReference>
<comment type="similarity">
    <text evidence="7">Belongs to the binding-protein-dependent transport system permease family.</text>
</comment>
<dbReference type="PANTHER" id="PTHR43744:SF9">
    <property type="entry name" value="POLYGALACTURONAN_RHAMNOGALACTURONAN TRANSPORT SYSTEM PERMEASE PROTEIN YTCP"/>
    <property type="match status" value="1"/>
</dbReference>
<reference evidence="9 10" key="1">
    <citation type="submission" date="2018-05" db="EMBL/GenBank/DDBJ databases">
        <title>Paenibacillus flagellatus sp. nov., isolated from selenium mineral soil.</title>
        <authorList>
            <person name="Dai X."/>
        </authorList>
    </citation>
    <scope>NUCLEOTIDE SEQUENCE [LARGE SCALE GENOMIC DNA]</scope>
    <source>
        <strain evidence="9 10">DXL2</strain>
    </source>
</reference>
<evidence type="ECO:0000256" key="3">
    <source>
        <dbReference type="ARBA" id="ARBA00022475"/>
    </source>
</evidence>
<comment type="subcellular location">
    <subcellularLocation>
        <location evidence="1 7">Cell membrane</location>
        <topology evidence="1 7">Multi-pass membrane protein</topology>
    </subcellularLocation>
</comment>
<proteinExistence type="inferred from homology"/>
<evidence type="ECO:0000256" key="2">
    <source>
        <dbReference type="ARBA" id="ARBA00022448"/>
    </source>
</evidence>
<dbReference type="PANTHER" id="PTHR43744">
    <property type="entry name" value="ABC TRANSPORTER PERMEASE PROTEIN MG189-RELATED-RELATED"/>
    <property type="match status" value="1"/>
</dbReference>
<dbReference type="Gene3D" id="1.10.3720.10">
    <property type="entry name" value="MetI-like"/>
    <property type="match status" value="1"/>
</dbReference>
<dbReference type="PROSITE" id="PS50928">
    <property type="entry name" value="ABC_TM1"/>
    <property type="match status" value="1"/>
</dbReference>
<dbReference type="AlphaFoldDB" id="A0A2V5JZ61"/>
<keyword evidence="10" id="KW-1185">Reference proteome</keyword>
<dbReference type="GO" id="GO:0055085">
    <property type="term" value="P:transmembrane transport"/>
    <property type="evidence" value="ECO:0007669"/>
    <property type="project" value="InterPro"/>
</dbReference>
<dbReference type="Proteomes" id="UP000247476">
    <property type="component" value="Unassembled WGS sequence"/>
</dbReference>
<name>A0A2V5JZ61_9BACL</name>
<evidence type="ECO:0000313" key="9">
    <source>
        <dbReference type="EMBL" id="PYI52225.1"/>
    </source>
</evidence>
<dbReference type="RefSeq" id="WP_110842297.1">
    <property type="nucleotide sequence ID" value="NZ_QJVJ01000010.1"/>
</dbReference>
<feature type="transmembrane region" description="Helical" evidence="7">
    <location>
        <begin position="181"/>
        <end position="203"/>
    </location>
</feature>
<feature type="transmembrane region" description="Helical" evidence="7">
    <location>
        <begin position="263"/>
        <end position="282"/>
    </location>
</feature>
<evidence type="ECO:0000256" key="5">
    <source>
        <dbReference type="ARBA" id="ARBA00022989"/>
    </source>
</evidence>
<comment type="caution">
    <text evidence="9">The sequence shown here is derived from an EMBL/GenBank/DDBJ whole genome shotgun (WGS) entry which is preliminary data.</text>
</comment>
<feature type="transmembrane region" description="Helical" evidence="7">
    <location>
        <begin position="73"/>
        <end position="96"/>
    </location>
</feature>